<reference evidence="1 2" key="1">
    <citation type="submission" date="2024-04" db="EMBL/GenBank/DDBJ databases">
        <title>Tritrichomonas musculus Genome.</title>
        <authorList>
            <person name="Alves-Ferreira E."/>
            <person name="Grigg M."/>
            <person name="Lorenzi H."/>
            <person name="Galac M."/>
        </authorList>
    </citation>
    <scope>NUCLEOTIDE SEQUENCE [LARGE SCALE GENOMIC DNA]</scope>
    <source>
        <strain evidence="1 2">EAF2021</strain>
    </source>
</reference>
<evidence type="ECO:0000313" key="1">
    <source>
        <dbReference type="EMBL" id="KAK8840500.1"/>
    </source>
</evidence>
<accession>A0ABR2H4W1</accession>
<evidence type="ECO:0000313" key="2">
    <source>
        <dbReference type="Proteomes" id="UP001470230"/>
    </source>
</evidence>
<comment type="caution">
    <text evidence="1">The sequence shown here is derived from an EMBL/GenBank/DDBJ whole genome shotgun (WGS) entry which is preliminary data.</text>
</comment>
<proteinExistence type="predicted"/>
<protein>
    <submittedName>
        <fullName evidence="1">Uncharacterized protein</fullName>
    </submittedName>
</protein>
<keyword evidence="2" id="KW-1185">Reference proteome</keyword>
<name>A0ABR2H4W1_9EUKA</name>
<dbReference type="EMBL" id="JAPFFF010000045">
    <property type="protein sequence ID" value="KAK8840500.1"/>
    <property type="molecule type" value="Genomic_DNA"/>
</dbReference>
<gene>
    <name evidence="1" type="ORF">M9Y10_030707</name>
</gene>
<dbReference type="Proteomes" id="UP001470230">
    <property type="component" value="Unassembled WGS sequence"/>
</dbReference>
<organism evidence="1 2">
    <name type="scientific">Tritrichomonas musculus</name>
    <dbReference type="NCBI Taxonomy" id="1915356"/>
    <lineage>
        <taxon>Eukaryota</taxon>
        <taxon>Metamonada</taxon>
        <taxon>Parabasalia</taxon>
        <taxon>Tritrichomonadida</taxon>
        <taxon>Tritrichomonadidae</taxon>
        <taxon>Tritrichomonas</taxon>
    </lineage>
</organism>
<sequence>MVHDHKELKRASFFFACYRHYLKIDDPWFSQHDWELIRKVDQFEFLKASPFESVDLAGDNAFRTGYLAYVQQLLKEDPLVIFDQINNS</sequence>